<dbReference type="Gene3D" id="2.40.50.40">
    <property type="match status" value="1"/>
</dbReference>
<dbReference type="PANTHER" id="PTHR12015:SF183">
    <property type="entry name" value="C-C MOTIF CHEMOKINE 3"/>
    <property type="match status" value="1"/>
</dbReference>
<evidence type="ECO:0000256" key="6">
    <source>
        <dbReference type="SAM" id="SignalP"/>
    </source>
</evidence>
<comment type="subcellular location">
    <subcellularLocation>
        <location evidence="1">Secreted</location>
    </subcellularLocation>
</comment>
<feature type="chain" id="PRO_5018695334" evidence="6">
    <location>
        <begin position="24"/>
        <end position="97"/>
    </location>
</feature>
<evidence type="ECO:0000313" key="8">
    <source>
        <dbReference type="EMBL" id="AZL87722.1"/>
    </source>
</evidence>
<accession>A0A3Q8U709</accession>
<evidence type="ECO:0000256" key="4">
    <source>
        <dbReference type="ARBA" id="ARBA00022525"/>
    </source>
</evidence>
<keyword evidence="5 6" id="KW-0732">Signal</keyword>
<reference evidence="8" key="1">
    <citation type="journal article" date="2018" name="Fish Shellfish Immunol.">
        <title>TroCCL4, a CC chemokine of Trachinotus ovatus, is involved in the antimicrobial immune response.</title>
        <authorList>
            <person name="Sun B."/>
            <person name="Lei Y."/>
            <person name="Cao Z."/>
            <person name="Zhou Y."/>
            <person name="Sun Y."/>
            <person name="Wu Y."/>
            <person name="Wang S."/>
            <person name="Guo W."/>
            <person name="Liu C."/>
        </authorList>
    </citation>
    <scope>NUCLEOTIDE SEQUENCE</scope>
</reference>
<dbReference type="GO" id="GO:0008009">
    <property type="term" value="F:chemokine activity"/>
    <property type="evidence" value="ECO:0007669"/>
    <property type="project" value="InterPro"/>
</dbReference>
<dbReference type="FunFam" id="2.40.50.40:FF:000002">
    <property type="entry name" value="C-C motif chemokine"/>
    <property type="match status" value="1"/>
</dbReference>
<dbReference type="SMART" id="SM00199">
    <property type="entry name" value="SCY"/>
    <property type="match status" value="1"/>
</dbReference>
<gene>
    <name evidence="8" type="primary">CCL4</name>
</gene>
<keyword evidence="3" id="KW-0202">Cytokine</keyword>
<organism evidence="8">
    <name type="scientific">Trachinotus ovatus</name>
    <name type="common">Derbio</name>
    <name type="synonym">Gasterosteus ovatus</name>
    <dbReference type="NCBI Taxonomy" id="173339"/>
    <lineage>
        <taxon>Eukaryota</taxon>
        <taxon>Metazoa</taxon>
        <taxon>Chordata</taxon>
        <taxon>Craniata</taxon>
        <taxon>Vertebrata</taxon>
        <taxon>Euteleostomi</taxon>
        <taxon>Actinopterygii</taxon>
        <taxon>Neopterygii</taxon>
        <taxon>Teleostei</taxon>
        <taxon>Neoteleostei</taxon>
        <taxon>Acanthomorphata</taxon>
        <taxon>Carangaria</taxon>
        <taxon>Carangiformes</taxon>
        <taxon>Carangidae</taxon>
        <taxon>Trachinotus</taxon>
    </lineage>
</organism>
<evidence type="ECO:0000256" key="2">
    <source>
        <dbReference type="ARBA" id="ARBA00010868"/>
    </source>
</evidence>
<dbReference type="PANTHER" id="PTHR12015">
    <property type="entry name" value="SMALL INDUCIBLE CYTOKINE A"/>
    <property type="match status" value="1"/>
</dbReference>
<dbReference type="EMBL" id="MK069501">
    <property type="protein sequence ID" value="AZL87722.1"/>
    <property type="molecule type" value="mRNA"/>
</dbReference>
<dbReference type="InterPro" id="IPR039809">
    <property type="entry name" value="Chemokine_b/g/d"/>
</dbReference>
<dbReference type="InterPro" id="IPR001811">
    <property type="entry name" value="Chemokine_IL8-like_dom"/>
</dbReference>
<sequence length="97" mass="10694">MAAPRLTLSVFVLMLAFITLSEGLRGTGPKKCCFRFHESPVQKERVLSYIKTSQRCPQPAVLLKTVAGRQLCAKPSASWVKDLISYLDAKPGEVSNL</sequence>
<dbReference type="GO" id="GO:0005615">
    <property type="term" value="C:extracellular space"/>
    <property type="evidence" value="ECO:0007669"/>
    <property type="project" value="UniProtKB-KW"/>
</dbReference>
<dbReference type="GO" id="GO:0006955">
    <property type="term" value="P:immune response"/>
    <property type="evidence" value="ECO:0007669"/>
    <property type="project" value="InterPro"/>
</dbReference>
<evidence type="ECO:0000259" key="7">
    <source>
        <dbReference type="SMART" id="SM00199"/>
    </source>
</evidence>
<proteinExistence type="evidence at transcript level"/>
<dbReference type="Pfam" id="PF00048">
    <property type="entry name" value="IL8"/>
    <property type="match status" value="1"/>
</dbReference>
<feature type="domain" description="Chemokine interleukin-8-like" evidence="7">
    <location>
        <begin position="29"/>
        <end position="87"/>
    </location>
</feature>
<comment type="similarity">
    <text evidence="2">Belongs to the intercrine beta (chemokine CC) family.</text>
</comment>
<protein>
    <submittedName>
        <fullName evidence="8">CC chemokine ligand 4</fullName>
    </submittedName>
</protein>
<evidence type="ECO:0000256" key="1">
    <source>
        <dbReference type="ARBA" id="ARBA00004613"/>
    </source>
</evidence>
<dbReference type="InterPro" id="IPR036048">
    <property type="entry name" value="Interleukin_8-like_sf"/>
</dbReference>
<evidence type="ECO:0000256" key="3">
    <source>
        <dbReference type="ARBA" id="ARBA00022514"/>
    </source>
</evidence>
<keyword evidence="4" id="KW-0964">Secreted</keyword>
<dbReference type="SUPFAM" id="SSF54117">
    <property type="entry name" value="Interleukin 8-like chemokines"/>
    <property type="match status" value="1"/>
</dbReference>
<feature type="signal peptide" evidence="6">
    <location>
        <begin position="1"/>
        <end position="23"/>
    </location>
</feature>
<evidence type="ECO:0000256" key="5">
    <source>
        <dbReference type="ARBA" id="ARBA00022729"/>
    </source>
</evidence>
<dbReference type="CDD" id="cd00272">
    <property type="entry name" value="Chemokine_CC"/>
    <property type="match status" value="1"/>
</dbReference>
<dbReference type="AlphaFoldDB" id="A0A3Q8U709"/>
<name>A0A3Q8U709_TRAOV</name>